<feature type="region of interest" description="Disordered" evidence="1">
    <location>
        <begin position="88"/>
        <end position="142"/>
    </location>
</feature>
<feature type="non-terminal residue" evidence="3">
    <location>
        <position position="438"/>
    </location>
</feature>
<dbReference type="STRING" id="33528.ENSGAFP00000016706"/>
<dbReference type="GO" id="GO:0005178">
    <property type="term" value="F:integrin binding"/>
    <property type="evidence" value="ECO:0007669"/>
    <property type="project" value="InterPro"/>
</dbReference>
<evidence type="ECO:0000313" key="3">
    <source>
        <dbReference type="EMBL" id="PWA32586.1"/>
    </source>
</evidence>
<feature type="signal peptide" evidence="2">
    <location>
        <begin position="1"/>
        <end position="18"/>
    </location>
</feature>
<evidence type="ECO:0008006" key="5">
    <source>
        <dbReference type="Google" id="ProtNLM"/>
    </source>
</evidence>
<feature type="chain" id="PRO_5016355460" description="Ig-like domain-containing protein" evidence="2">
    <location>
        <begin position="19"/>
        <end position="438"/>
    </location>
</feature>
<protein>
    <recommendedName>
        <fullName evidence="5">Ig-like domain-containing protein</fullName>
    </recommendedName>
</protein>
<dbReference type="Gene3D" id="2.60.40.10">
    <property type="entry name" value="Immunoglobulins"/>
    <property type="match status" value="2"/>
</dbReference>
<dbReference type="AlphaFoldDB" id="A0A315W9T3"/>
<name>A0A315W9T3_GAMAF</name>
<dbReference type="InterPro" id="IPR013783">
    <property type="entry name" value="Ig-like_fold"/>
</dbReference>
<reference evidence="3 4" key="1">
    <citation type="journal article" date="2018" name="G3 (Bethesda)">
        <title>A High-Quality Reference Genome for the Invasive Mosquitofish Gambusia affinis Using a Chicago Library.</title>
        <authorList>
            <person name="Hoffberg S.L."/>
            <person name="Troendle N.J."/>
            <person name="Glenn T.C."/>
            <person name="Mahmud O."/>
            <person name="Louha S."/>
            <person name="Chalopin D."/>
            <person name="Bennetzen J.L."/>
            <person name="Mauricio R."/>
        </authorList>
    </citation>
    <scope>NUCLEOTIDE SEQUENCE [LARGE SCALE GENOMIC DNA]</scope>
    <source>
        <strain evidence="3">NE01/NJP1002.9</strain>
        <tissue evidence="3">Muscle</tissue>
    </source>
</reference>
<dbReference type="PANTHER" id="PTHR13771">
    <property type="entry name" value="INTERCELLULAR ADHESION MOLECULE"/>
    <property type="match status" value="1"/>
</dbReference>
<organism evidence="3 4">
    <name type="scientific">Gambusia affinis</name>
    <name type="common">Western mosquitofish</name>
    <name type="synonym">Heterandria affinis</name>
    <dbReference type="NCBI Taxonomy" id="33528"/>
    <lineage>
        <taxon>Eukaryota</taxon>
        <taxon>Metazoa</taxon>
        <taxon>Chordata</taxon>
        <taxon>Craniata</taxon>
        <taxon>Vertebrata</taxon>
        <taxon>Euteleostomi</taxon>
        <taxon>Actinopterygii</taxon>
        <taxon>Neopterygii</taxon>
        <taxon>Teleostei</taxon>
        <taxon>Neoteleostei</taxon>
        <taxon>Acanthomorphata</taxon>
        <taxon>Ovalentaria</taxon>
        <taxon>Atherinomorphae</taxon>
        <taxon>Cyprinodontiformes</taxon>
        <taxon>Poeciliidae</taxon>
        <taxon>Poeciliinae</taxon>
        <taxon>Gambusia</taxon>
    </lineage>
</organism>
<keyword evidence="2" id="KW-0732">Signal</keyword>
<evidence type="ECO:0000256" key="1">
    <source>
        <dbReference type="SAM" id="MobiDB-lite"/>
    </source>
</evidence>
<dbReference type="GO" id="GO:0007155">
    <property type="term" value="P:cell adhesion"/>
    <property type="evidence" value="ECO:0007669"/>
    <property type="project" value="InterPro"/>
</dbReference>
<dbReference type="PANTHER" id="PTHR13771:SF9">
    <property type="entry name" value="INTERCELLULAR ADHESION MOLECULE 5"/>
    <property type="match status" value="1"/>
</dbReference>
<proteinExistence type="predicted"/>
<evidence type="ECO:0000256" key="2">
    <source>
        <dbReference type="SAM" id="SignalP"/>
    </source>
</evidence>
<feature type="compositionally biased region" description="Polar residues" evidence="1">
    <location>
        <begin position="97"/>
        <end position="106"/>
    </location>
</feature>
<dbReference type="SUPFAM" id="SSF48726">
    <property type="entry name" value="Immunoglobulin"/>
    <property type="match status" value="1"/>
</dbReference>
<dbReference type="InterPro" id="IPR047012">
    <property type="entry name" value="ICAM_VCAM"/>
</dbReference>
<gene>
    <name evidence="3" type="ORF">CCH79_00015053</name>
</gene>
<dbReference type="InterPro" id="IPR036179">
    <property type="entry name" value="Ig-like_dom_sf"/>
</dbReference>
<sequence length="438" mass="47913">MCAAGWSLTLVLIHLVGSGELKEHGMSKVRRRRTFCPRDRPGDESPSRLLRVRSSDRRTVSGFAGTMADPKRGVGSFDLGRVSFLPQRNTLGGLGQRRNNGSQQISRMAASSPITPPASHLPSQISPHSPSPTGSPPSSLDLLPLTFTSSAMEQTTMASCSLRISPSILVVRFGDPATANCSKAINSMMGWVDLSGEIHGTESFLVWSVDNLTEWSLSPVCYAMSDEGGQCSSSLSVIVYQPPKTVSIRFLNHSGPMYESRQYILQCTVEDVAPVEKLVVTFYKGRTALAELRSNRTAEKTPVKESFSLLVAPCRGDNGNQYWCEAKLELGPSGPQQPPAERSQNITATVLWDPEHIHPSKLHMEEKPLDCEVQNQTLGGNGLEDCRRQVVPGETEGLLTSQCLAPNAVLQFWGKSLRQRGTLRQNHRTGFSLELKVL</sequence>
<comment type="caution">
    <text evidence="3">The sequence shown here is derived from an EMBL/GenBank/DDBJ whole genome shotgun (WGS) entry which is preliminary data.</text>
</comment>
<evidence type="ECO:0000313" key="4">
    <source>
        <dbReference type="Proteomes" id="UP000250572"/>
    </source>
</evidence>
<dbReference type="Proteomes" id="UP000250572">
    <property type="component" value="Unassembled WGS sequence"/>
</dbReference>
<keyword evidence="4" id="KW-1185">Reference proteome</keyword>
<dbReference type="EMBL" id="NHOQ01000160">
    <property type="protein sequence ID" value="PWA32586.1"/>
    <property type="molecule type" value="Genomic_DNA"/>
</dbReference>
<accession>A0A315W9T3</accession>